<reference evidence="1 2" key="1">
    <citation type="journal article" date="2009" name="Stand. Genomic Sci.">
        <title>Complete genome sequence of Kangiella koreensis type strain (SW-125).</title>
        <authorList>
            <person name="Han C."/>
            <person name="Sikorski J."/>
            <person name="Lapidus A."/>
            <person name="Nolan M."/>
            <person name="Glavina Del Rio T."/>
            <person name="Tice H."/>
            <person name="Cheng J.F."/>
            <person name="Lucas S."/>
            <person name="Chen F."/>
            <person name="Copeland A."/>
            <person name="Ivanova N."/>
            <person name="Mavromatis K."/>
            <person name="Ovchinnikova G."/>
            <person name="Pati A."/>
            <person name="Bruce D."/>
            <person name="Goodwin L."/>
            <person name="Pitluck S."/>
            <person name="Chen A."/>
            <person name="Palaniappan K."/>
            <person name="Land M."/>
            <person name="Hauser L."/>
            <person name="Chang Y.J."/>
            <person name="Jeffries C.D."/>
            <person name="Chain P."/>
            <person name="Saunders E."/>
            <person name="Brettin T."/>
            <person name="Goker M."/>
            <person name="Tindall B.J."/>
            <person name="Bristow J."/>
            <person name="Eisen J.A."/>
            <person name="Markowitz V."/>
            <person name="Hugenholtz P."/>
            <person name="Kyrpides N.C."/>
            <person name="Klenk H.P."/>
            <person name="Detter J.C."/>
        </authorList>
    </citation>
    <scope>NUCLEOTIDE SEQUENCE [LARGE SCALE GENOMIC DNA]</scope>
    <source>
        <strain evidence="2">DSM 16069 / KCTC 12182 / SW-125</strain>
    </source>
</reference>
<dbReference type="EMBL" id="CP001707">
    <property type="protein sequence ID" value="ACV25492.1"/>
    <property type="molecule type" value="Genomic_DNA"/>
</dbReference>
<evidence type="ECO:0000313" key="1">
    <source>
        <dbReference type="EMBL" id="ACV25492.1"/>
    </source>
</evidence>
<dbReference type="Proteomes" id="UP000001231">
    <property type="component" value="Chromosome"/>
</dbReference>
<name>C7R661_KANKD</name>
<accession>C7R661</accession>
<keyword evidence="2" id="KW-1185">Reference proteome</keyword>
<dbReference type="InParanoid" id="C7R661"/>
<gene>
    <name evidence="1" type="ordered locus">Kkor_0070</name>
</gene>
<evidence type="ECO:0000313" key="2">
    <source>
        <dbReference type="Proteomes" id="UP000001231"/>
    </source>
</evidence>
<dbReference type="KEGG" id="kko:Kkor_0070"/>
<protein>
    <submittedName>
        <fullName evidence="1">Uncharacterized protein</fullName>
    </submittedName>
</protein>
<organism evidence="1 2">
    <name type="scientific">Kangiella koreensis (strain DSM 16069 / JCM 12317 / KCTC 12182 / SW-125)</name>
    <dbReference type="NCBI Taxonomy" id="523791"/>
    <lineage>
        <taxon>Bacteria</taxon>
        <taxon>Pseudomonadati</taxon>
        <taxon>Pseudomonadota</taxon>
        <taxon>Gammaproteobacteria</taxon>
        <taxon>Kangiellales</taxon>
        <taxon>Kangiellaceae</taxon>
        <taxon>Kangiella</taxon>
    </lineage>
</organism>
<sequence length="35" mass="3964">MPNNRRHSDGFFIAAGLHYKAARAAGVSYKENVWE</sequence>
<dbReference type="HOGENOM" id="CLU_3365394_0_0_6"/>
<proteinExistence type="predicted"/>
<dbReference type="AlphaFoldDB" id="C7R661"/>